<keyword evidence="5" id="KW-1185">Reference proteome</keyword>
<evidence type="ECO:0000313" key="4">
    <source>
        <dbReference type="EMBL" id="EOD01369.1"/>
    </source>
</evidence>
<name>R1CXN1_9FIRM</name>
<sequence>MKSLLISDNRDTQLGFRLAGIPGVIVHEKDDILRELNEALTDKEIGIIIVTQKVLEKAKKEIMGIKAKNKLPLVVVIPDRHGFNEGDDFITKHIRESIGIKI</sequence>
<dbReference type="SUPFAM" id="SSF159468">
    <property type="entry name" value="AtpF-like"/>
    <property type="match status" value="1"/>
</dbReference>
<organism evidence="4 5">
    <name type="scientific">Caldisalinibacter kiritimatiensis</name>
    <dbReference type="NCBI Taxonomy" id="1304284"/>
    <lineage>
        <taxon>Bacteria</taxon>
        <taxon>Bacillati</taxon>
        <taxon>Bacillota</taxon>
        <taxon>Tissierellia</taxon>
        <taxon>Tissierellales</taxon>
        <taxon>Thermohalobacteraceae</taxon>
        <taxon>Caldisalinibacter</taxon>
    </lineage>
</organism>
<evidence type="ECO:0000313" key="5">
    <source>
        <dbReference type="Proteomes" id="UP000013378"/>
    </source>
</evidence>
<dbReference type="Gene3D" id="3.40.50.10580">
    <property type="entry name" value="ATPase, V1 complex, subunit F"/>
    <property type="match status" value="1"/>
</dbReference>
<dbReference type="eggNOG" id="COG1436">
    <property type="taxonomic scope" value="Bacteria"/>
</dbReference>
<dbReference type="EMBL" id="ARZA01000065">
    <property type="protein sequence ID" value="EOD01369.1"/>
    <property type="molecule type" value="Genomic_DNA"/>
</dbReference>
<reference evidence="4 5" key="1">
    <citation type="journal article" date="2015" name="Geomicrobiol. J.">
        <title>Caldisalinibacter kiritimatiensis gen. nov., sp. nov., a moderately thermohalophilic thiosulfate-reducing bacterium from a hypersaline microbial mat.</title>
        <authorList>
            <person name="Ben Hania W."/>
            <person name="Joseph M."/>
            <person name="Fiebig A."/>
            <person name="Bunk B."/>
            <person name="Klenk H.-P."/>
            <person name="Fardeau M.-L."/>
            <person name="Spring S."/>
        </authorList>
    </citation>
    <scope>NUCLEOTIDE SEQUENCE [LARGE SCALE GENOMIC DNA]</scope>
    <source>
        <strain evidence="4 5">L21-TH-D2</strain>
    </source>
</reference>
<dbReference type="RefSeq" id="WP_006308516.1">
    <property type="nucleotide sequence ID" value="NZ_ARZA01000065.1"/>
</dbReference>
<gene>
    <name evidence="4" type="ORF">L21TH_0590</name>
</gene>
<dbReference type="OrthoDB" id="46791at2"/>
<accession>R1CXN1</accession>
<comment type="similarity">
    <text evidence="1">Belongs to the V-ATPase F subunit family.</text>
</comment>
<protein>
    <submittedName>
        <fullName evidence="4">V-type ATP synthase subunit F</fullName>
        <ecNumber evidence="4">3.6.3.14</ecNumber>
    </submittedName>
</protein>
<dbReference type="Proteomes" id="UP000013378">
    <property type="component" value="Unassembled WGS sequence"/>
</dbReference>
<dbReference type="GO" id="GO:0016787">
    <property type="term" value="F:hydrolase activity"/>
    <property type="evidence" value="ECO:0007669"/>
    <property type="project" value="UniProtKB-KW"/>
</dbReference>
<dbReference type="STRING" id="1304284.L21TH_0590"/>
<dbReference type="InterPro" id="IPR008218">
    <property type="entry name" value="ATPase_V1-cplx_f_g_su"/>
</dbReference>
<dbReference type="AlphaFoldDB" id="R1CXN1"/>
<dbReference type="GO" id="GO:0046961">
    <property type="term" value="F:proton-transporting ATPase activity, rotational mechanism"/>
    <property type="evidence" value="ECO:0007669"/>
    <property type="project" value="InterPro"/>
</dbReference>
<keyword evidence="3" id="KW-0406">Ion transport</keyword>
<dbReference type="InterPro" id="IPR036906">
    <property type="entry name" value="ATPase_V1_fsu_sf"/>
</dbReference>
<evidence type="ECO:0000256" key="2">
    <source>
        <dbReference type="ARBA" id="ARBA00022448"/>
    </source>
</evidence>
<evidence type="ECO:0000256" key="3">
    <source>
        <dbReference type="ARBA" id="ARBA00023065"/>
    </source>
</evidence>
<evidence type="ECO:0000256" key="1">
    <source>
        <dbReference type="ARBA" id="ARBA00010148"/>
    </source>
</evidence>
<dbReference type="Pfam" id="PF01990">
    <property type="entry name" value="ATP-synt_F"/>
    <property type="match status" value="1"/>
</dbReference>
<comment type="caution">
    <text evidence="4">The sequence shown here is derived from an EMBL/GenBank/DDBJ whole genome shotgun (WGS) entry which is preliminary data.</text>
</comment>
<keyword evidence="4" id="KW-0378">Hydrolase</keyword>
<keyword evidence="2" id="KW-0813">Transport</keyword>
<dbReference type="EC" id="3.6.3.14" evidence="4"/>
<proteinExistence type="inferred from homology"/>